<name>A0AAW1C477_CROAD</name>
<dbReference type="Pfam" id="PF03036">
    <property type="entry name" value="Perilipin"/>
    <property type="match status" value="2"/>
</dbReference>
<feature type="region of interest" description="Disordered" evidence="4">
    <location>
        <begin position="439"/>
        <end position="467"/>
    </location>
</feature>
<evidence type="ECO:0000313" key="5">
    <source>
        <dbReference type="EMBL" id="KAK9408986.1"/>
    </source>
</evidence>
<protein>
    <submittedName>
        <fullName evidence="5">Perilipin-3-like</fullName>
    </submittedName>
</protein>
<comment type="similarity">
    <text evidence="2">Belongs to the perilipin family.</text>
</comment>
<keyword evidence="6" id="KW-1185">Reference proteome</keyword>
<evidence type="ECO:0000256" key="2">
    <source>
        <dbReference type="ARBA" id="ARBA00006311"/>
    </source>
</evidence>
<proteinExistence type="inferred from homology"/>
<dbReference type="GO" id="GO:0005829">
    <property type="term" value="C:cytosol"/>
    <property type="evidence" value="ECO:0007669"/>
    <property type="project" value="TreeGrafter"/>
</dbReference>
<reference evidence="5 6" key="1">
    <citation type="journal article" date="2024" name="Proc. Natl. Acad. Sci. U.S.A.">
        <title>The genetic regulatory architecture and epigenomic basis for age-related changes in rattlesnake venom.</title>
        <authorList>
            <person name="Hogan M.P."/>
            <person name="Holding M.L."/>
            <person name="Nystrom G.S."/>
            <person name="Colston T.J."/>
            <person name="Bartlett D.A."/>
            <person name="Mason A.J."/>
            <person name="Ellsworth S.A."/>
            <person name="Rautsaw R.M."/>
            <person name="Lawrence K.C."/>
            <person name="Strickland J.L."/>
            <person name="He B."/>
            <person name="Fraser P."/>
            <person name="Margres M.J."/>
            <person name="Gilbert D.M."/>
            <person name="Gibbs H.L."/>
            <person name="Parkinson C.L."/>
            <person name="Rokyta D.R."/>
        </authorList>
    </citation>
    <scope>NUCLEOTIDE SEQUENCE [LARGE SCALE GENOMIC DNA]</scope>
    <source>
        <strain evidence="5">DRR0105</strain>
    </source>
</reference>
<dbReference type="Proteomes" id="UP001474421">
    <property type="component" value="Unassembled WGS sequence"/>
</dbReference>
<evidence type="ECO:0000256" key="3">
    <source>
        <dbReference type="ARBA" id="ARBA00022677"/>
    </source>
</evidence>
<dbReference type="PANTHER" id="PTHR14024">
    <property type="entry name" value="PERILIPIN"/>
    <property type="match status" value="1"/>
</dbReference>
<dbReference type="Gene3D" id="3.30.720.170">
    <property type="entry name" value="Perilipin, alpha-beta domain"/>
    <property type="match status" value="2"/>
</dbReference>
<dbReference type="GO" id="GO:0019915">
    <property type="term" value="P:lipid storage"/>
    <property type="evidence" value="ECO:0007669"/>
    <property type="project" value="TreeGrafter"/>
</dbReference>
<evidence type="ECO:0000256" key="1">
    <source>
        <dbReference type="ARBA" id="ARBA00004502"/>
    </source>
</evidence>
<comment type="subcellular location">
    <subcellularLocation>
        <location evidence="1">Lipid droplet</location>
    </subcellularLocation>
</comment>
<sequence length="985" mass="107225">MASEEKEGNHLAPEGHKMEQQNLIRRVARLPLVSSTCHLVSSAYASTKETSPYLKSVCDVAEKGVKTLTTAALCGAQPLVTRLEPQLAIVSVYACKGLDKLEEKLPILQLPSEKVVADTKELLSNKVTGARIVVSGTVYGAKEAVSSGVSGMVDMAKGAVQGSVEMTCSVVAGGVTSIMGSRAGEMVVTSMDTMLGKSEELVDYYFPVTERELAELATSMEGFETGPVEQQKQRKSYFVRLGSLSSKLRHRVFPHFLAKLKDAKEGTQDALGQLHQTLVLVEHVKHGLDQRLQNGQERLFQMWLVWSQMHAGNGKQVDSSAQPEAESRTLTVFRGLAQQVQLSCWTLLSQLQGLPASIQDKARLIWHTAEGLHRSFSTSQSFEEVPSTVLAQNCQRIAMPRGSVDEIVDYVVQNVPLPWVVGPFAPSLVERPYAWSVEGNEERDAPRRKRSVAPRKGAEGNSFPGLPTFRAQKKTKDYITKNSQRPIILLYGLFQRNKGQSLRSIKGAQRGSGGVAAPLGKANLLLRSAAPQLTMASTKNADVAPSTASPAVEETEQKITENVADRVASLPLVSSAYDMVSAAYTSTKESHPYMKSVCDMAEKGVKTIASVAVTGAQPILNKLEPQISTANEYALKGLDKLEEKLPILQQPTDKIISGTKDLVTGAKEAVSSTVSGMVDRTKEVVQGGVEMTRSAVQGGVDMTRSAVQSGVEMTRSAVSSSVNTVMESSVGQMVSSNLEAALGKSEEMVDYYLPMTDEELAQLATSVEGFETGTVEQQKEQKSYFVRLGSLSSKLRHRAFQHSLAKLKKAKQATQDTLSQLHQTIELIEHVKQGVDQKIQGGQEKLHQMWLQWQQKQSPKKTQKDVPETQEIESQALEVSRGLTQQLQSATTTLVSNLQGLPAGLQEKVGLVRQNVEELRSAFTTAGSFQDLSGSLLAQSREKVAKARQLTDELMDHVVQNVPLTWLVGPFAASGKPEGEEIEMK</sequence>
<dbReference type="AlphaFoldDB" id="A0AAW1C477"/>
<dbReference type="Gene3D" id="1.20.120.340">
    <property type="entry name" value="Flagellar protein FliS"/>
    <property type="match status" value="3"/>
</dbReference>
<gene>
    <name evidence="5" type="ORF">NXF25_000161</name>
</gene>
<dbReference type="SUPFAM" id="SSF109775">
    <property type="entry name" value="Mannose-6-phosphate receptor binding protein 1 (Tip47), C-terminal domain"/>
    <property type="match status" value="2"/>
</dbReference>
<dbReference type="InterPro" id="IPR004279">
    <property type="entry name" value="Perilipin"/>
</dbReference>
<dbReference type="PANTHER" id="PTHR14024:SF51">
    <property type="entry name" value="PERILIPIN-RELATED"/>
    <property type="match status" value="1"/>
</dbReference>
<dbReference type="GO" id="GO:0005811">
    <property type="term" value="C:lipid droplet"/>
    <property type="evidence" value="ECO:0007669"/>
    <property type="project" value="UniProtKB-SubCell"/>
</dbReference>
<keyword evidence="3" id="KW-0551">Lipid droplet</keyword>
<comment type="caution">
    <text evidence="5">The sequence shown here is derived from an EMBL/GenBank/DDBJ whole genome shotgun (WGS) entry which is preliminary data.</text>
</comment>
<organism evidence="5 6">
    <name type="scientific">Crotalus adamanteus</name>
    <name type="common">Eastern diamondback rattlesnake</name>
    <dbReference type="NCBI Taxonomy" id="8729"/>
    <lineage>
        <taxon>Eukaryota</taxon>
        <taxon>Metazoa</taxon>
        <taxon>Chordata</taxon>
        <taxon>Craniata</taxon>
        <taxon>Vertebrata</taxon>
        <taxon>Euteleostomi</taxon>
        <taxon>Lepidosauria</taxon>
        <taxon>Squamata</taxon>
        <taxon>Bifurcata</taxon>
        <taxon>Unidentata</taxon>
        <taxon>Episquamata</taxon>
        <taxon>Toxicofera</taxon>
        <taxon>Serpentes</taxon>
        <taxon>Colubroidea</taxon>
        <taxon>Viperidae</taxon>
        <taxon>Crotalinae</taxon>
        <taxon>Crotalus</taxon>
    </lineage>
</organism>
<dbReference type="GO" id="GO:0010890">
    <property type="term" value="P:positive regulation of triglyceride storage"/>
    <property type="evidence" value="ECO:0007669"/>
    <property type="project" value="TreeGrafter"/>
</dbReference>
<evidence type="ECO:0000256" key="4">
    <source>
        <dbReference type="SAM" id="MobiDB-lite"/>
    </source>
</evidence>
<accession>A0AAW1C477</accession>
<evidence type="ECO:0000313" key="6">
    <source>
        <dbReference type="Proteomes" id="UP001474421"/>
    </source>
</evidence>
<dbReference type="EMBL" id="JAOTOJ010000001">
    <property type="protein sequence ID" value="KAK9408986.1"/>
    <property type="molecule type" value="Genomic_DNA"/>
</dbReference>